<dbReference type="Pfam" id="PF17788">
    <property type="entry name" value="HypF_C"/>
    <property type="match status" value="1"/>
</dbReference>
<dbReference type="GO" id="GO:0051604">
    <property type="term" value="P:protein maturation"/>
    <property type="evidence" value="ECO:0007669"/>
    <property type="project" value="TreeGrafter"/>
</dbReference>
<dbReference type="AlphaFoldDB" id="X0SCF2"/>
<dbReference type="Gene3D" id="1.10.357.160">
    <property type="match status" value="1"/>
</dbReference>
<sequence length="315" mass="33623">ACDAHPQFLTTRLAEELAEECGAQVVRVQHHVAHLASVMAENNLEESVGIILDGYGYGPNGGAWGGEILAVRDKLITRVGSLRPVRLPGGDLAARNPLRMAASLLYAAGEDPTSIRDKIVERGLDRIEVDLLMKQLDAGINAPFTTSAGRFLDAVAAWLGICRVRTYEGEPAMRLEAAAIQGCTHEISTALIDEAGMPRLDTAHLFAQLVRLSERASIQDVAVTAQEALARGMTMLGMALAEERRISSISFSGGVAYNDHISSRIRDLCGTNGYSFFTNRLVPCGDGGVSLGQAAYVGLEYRLTGASNGALRQDG</sequence>
<accession>X0SCF2</accession>
<dbReference type="InterPro" id="IPR041440">
    <property type="entry name" value="HypF_C"/>
</dbReference>
<gene>
    <name evidence="4" type="ORF">S01H1_15378</name>
</gene>
<feature type="non-terminal residue" evidence="4">
    <location>
        <position position="1"/>
    </location>
</feature>
<dbReference type="Gene3D" id="3.30.420.360">
    <property type="match status" value="1"/>
</dbReference>
<evidence type="ECO:0000256" key="1">
    <source>
        <dbReference type="ARBA" id="ARBA00008097"/>
    </source>
</evidence>
<dbReference type="PANTHER" id="PTHR42959:SF1">
    <property type="entry name" value="CARBAMOYLTRANSFERASE HYPF"/>
    <property type="match status" value="1"/>
</dbReference>
<dbReference type="GO" id="GO:0008270">
    <property type="term" value="F:zinc ion binding"/>
    <property type="evidence" value="ECO:0007669"/>
    <property type="project" value="TreeGrafter"/>
</dbReference>
<dbReference type="InterPro" id="IPR055128">
    <property type="entry name" value="HypF_C_2"/>
</dbReference>
<feature type="domain" description="Carbamoyltransferase Kae1-like" evidence="3">
    <location>
        <begin position="49"/>
        <end position="293"/>
    </location>
</feature>
<protein>
    <submittedName>
        <fullName evidence="4">Uncharacterized protein</fullName>
    </submittedName>
</protein>
<dbReference type="Gene3D" id="3.30.420.560">
    <property type="match status" value="1"/>
</dbReference>
<name>X0SCF2_9ZZZZ</name>
<evidence type="ECO:0000259" key="2">
    <source>
        <dbReference type="Pfam" id="PF17788"/>
    </source>
</evidence>
<reference evidence="4" key="1">
    <citation type="journal article" date="2014" name="Front. Microbiol.">
        <title>High frequency of phylogenetically diverse reductive dehalogenase-homologous genes in deep subseafloor sedimentary metagenomes.</title>
        <authorList>
            <person name="Kawai M."/>
            <person name="Futagami T."/>
            <person name="Toyoda A."/>
            <person name="Takaki Y."/>
            <person name="Nishi S."/>
            <person name="Hori S."/>
            <person name="Arai W."/>
            <person name="Tsubouchi T."/>
            <person name="Morono Y."/>
            <person name="Uchiyama I."/>
            <person name="Ito T."/>
            <person name="Fujiyama A."/>
            <person name="Inagaki F."/>
            <person name="Takami H."/>
        </authorList>
    </citation>
    <scope>NUCLEOTIDE SEQUENCE</scope>
    <source>
        <strain evidence="4">Expedition CK06-06</strain>
    </source>
</reference>
<dbReference type="InterPro" id="IPR051060">
    <property type="entry name" value="Carbamoyltrans_HypF-like"/>
</dbReference>
<dbReference type="GO" id="GO:0016743">
    <property type="term" value="F:carboxyl- or carbamoyltransferase activity"/>
    <property type="evidence" value="ECO:0007669"/>
    <property type="project" value="TreeGrafter"/>
</dbReference>
<evidence type="ECO:0000259" key="3">
    <source>
        <dbReference type="Pfam" id="PF22521"/>
    </source>
</evidence>
<comment type="caution">
    <text evidence="4">The sequence shown here is derived from an EMBL/GenBank/DDBJ whole genome shotgun (WGS) entry which is preliminary data.</text>
</comment>
<comment type="similarity">
    <text evidence="1">Belongs to the carbamoyltransferase HypF family.</text>
</comment>
<dbReference type="Pfam" id="PF22521">
    <property type="entry name" value="HypF_C_2"/>
    <property type="match status" value="1"/>
</dbReference>
<feature type="domain" description="HypF Kae1-like" evidence="2">
    <location>
        <begin position="1"/>
        <end position="41"/>
    </location>
</feature>
<dbReference type="InterPro" id="IPR043129">
    <property type="entry name" value="ATPase_NBD"/>
</dbReference>
<dbReference type="PANTHER" id="PTHR42959">
    <property type="entry name" value="CARBAMOYLTRANSFERASE"/>
    <property type="match status" value="1"/>
</dbReference>
<dbReference type="EMBL" id="BARS01008026">
    <property type="protein sequence ID" value="GAF72836.1"/>
    <property type="molecule type" value="Genomic_DNA"/>
</dbReference>
<proteinExistence type="inferred from homology"/>
<organism evidence="4">
    <name type="scientific">marine sediment metagenome</name>
    <dbReference type="NCBI Taxonomy" id="412755"/>
    <lineage>
        <taxon>unclassified sequences</taxon>
        <taxon>metagenomes</taxon>
        <taxon>ecological metagenomes</taxon>
    </lineage>
</organism>
<dbReference type="SUPFAM" id="SSF53067">
    <property type="entry name" value="Actin-like ATPase domain"/>
    <property type="match status" value="1"/>
</dbReference>
<evidence type="ECO:0000313" key="4">
    <source>
        <dbReference type="EMBL" id="GAF72836.1"/>
    </source>
</evidence>